<reference evidence="3" key="1">
    <citation type="submission" date="2025-08" db="UniProtKB">
        <authorList>
            <consortium name="RefSeq"/>
        </authorList>
    </citation>
    <scope>IDENTIFICATION</scope>
    <source>
        <tissue evidence="3">Testes</tissue>
    </source>
</reference>
<evidence type="ECO:0000313" key="3">
    <source>
        <dbReference type="RefSeq" id="XP_006820303.1"/>
    </source>
</evidence>
<gene>
    <name evidence="3" type="primary">LOC102807773</name>
</gene>
<feature type="region of interest" description="Disordered" evidence="1">
    <location>
        <begin position="79"/>
        <end position="107"/>
    </location>
</feature>
<organism evidence="2 3">
    <name type="scientific">Saccoglossus kowalevskii</name>
    <name type="common">Acorn worm</name>
    <dbReference type="NCBI Taxonomy" id="10224"/>
    <lineage>
        <taxon>Eukaryota</taxon>
        <taxon>Metazoa</taxon>
        <taxon>Hemichordata</taxon>
        <taxon>Enteropneusta</taxon>
        <taxon>Harrimaniidae</taxon>
        <taxon>Saccoglossus</taxon>
    </lineage>
</organism>
<dbReference type="GeneID" id="102807773"/>
<evidence type="ECO:0000256" key="1">
    <source>
        <dbReference type="SAM" id="MobiDB-lite"/>
    </source>
</evidence>
<sequence length="165" mass="17618">MADVKTALGKDATSTSKASTSASRKRKLSTIRSPSPAKKVARTIATAKRRVISIDKDCTQTRSRSVCPRTGICTVCHPTSTSLSSGRGKKRTSLPVTIPTPTTARGKRMTTEKKIPVKTPSVRVSASTSATPSGDVDLAIGKAVSRKQVRRLVKKSIAVNKLRKM</sequence>
<dbReference type="Proteomes" id="UP000694865">
    <property type="component" value="Unplaced"/>
</dbReference>
<keyword evidence="2" id="KW-1185">Reference proteome</keyword>
<feature type="compositionally biased region" description="Low complexity" evidence="1">
    <location>
        <begin position="12"/>
        <end position="22"/>
    </location>
</feature>
<dbReference type="RefSeq" id="XP_006820303.1">
    <property type="nucleotide sequence ID" value="XM_006820240.1"/>
</dbReference>
<name>A0ABM0MJW2_SACKO</name>
<accession>A0ABM0MJW2</accession>
<feature type="region of interest" description="Disordered" evidence="1">
    <location>
        <begin position="1"/>
        <end position="41"/>
    </location>
</feature>
<protein>
    <submittedName>
        <fullName evidence="3">Uncharacterized protein LOC102807773</fullName>
    </submittedName>
</protein>
<proteinExistence type="predicted"/>
<evidence type="ECO:0000313" key="2">
    <source>
        <dbReference type="Proteomes" id="UP000694865"/>
    </source>
</evidence>